<dbReference type="WBParaSite" id="DME_0000551901-mRNA-1">
    <property type="protein sequence ID" value="DME_0000551901-mRNA-1"/>
    <property type="gene ID" value="DME_0000551901"/>
</dbReference>
<evidence type="ECO:0000313" key="2">
    <source>
        <dbReference type="Proteomes" id="UP000038040"/>
    </source>
</evidence>
<organism evidence="2 4">
    <name type="scientific">Dracunculus medinensis</name>
    <name type="common">Guinea worm</name>
    <dbReference type="NCBI Taxonomy" id="318479"/>
    <lineage>
        <taxon>Eukaryota</taxon>
        <taxon>Metazoa</taxon>
        <taxon>Ecdysozoa</taxon>
        <taxon>Nematoda</taxon>
        <taxon>Chromadorea</taxon>
        <taxon>Rhabditida</taxon>
        <taxon>Spirurina</taxon>
        <taxon>Dracunculoidea</taxon>
        <taxon>Dracunculidae</taxon>
        <taxon>Dracunculus</taxon>
    </lineage>
</organism>
<dbReference type="STRING" id="318479.A0A0N4UDU4"/>
<dbReference type="EMBL" id="UYYG01001179">
    <property type="protein sequence ID" value="VDN59287.1"/>
    <property type="molecule type" value="Genomic_DNA"/>
</dbReference>
<dbReference type="Proteomes" id="UP000038040">
    <property type="component" value="Unplaced"/>
</dbReference>
<sequence>MNFRQQFAGTQLWQNAMSIIVMDASNPKHVDIFKHDLEEHIKLKSETQTNENDQIIGYPKIKLDEKDEKSLSDVSKERTIETEDRTSEYVDVDSTTGSITSMTKILTEGEDIAKEVSMTKILGDDEGSAQKVSMTKILTDGEDIAKEVSMTKILGDDEGSAQEASMTKILTEGEDIAKEVSMTKILGDDEGSAQEVSMTKILTDGEDIAKEVSMTKILCDDECNAQEVSMTKILTDGEDIAKEVSVTKILDDDEGSAQEVSMTKILTDGEDIAKEVSMTKILGDDEGSAQEVSVTKILTDGEDIAKEVSMTKILGDDEGSAQEVSVTKILTDGENIAKEVSMTKILGDDEGSAQEVSVTKILTDGEDIAKEVSMTKILCDDEGNAQEVSMTKILTDGEDIAKEVSMTKILGDDEGSAQEVSMTKILTDGEDIAKEVSMTKILTDGKDSAQKVSMTKIVTDGEDIAKEVSVTKILTEDEDIAKEASMTRILGDVEDVAHEISATKILTDGEDIVKEISMTKILTDDEPFKYQDATDGKEYNITCGTIEDSSRSTEEAKAKISANNGVFDSTKSSHILGKTNGTYDSTSNEKLSVSAPFDQNQKDYVSKEKSEEISNKQTHIDDAYHHEYTDKYGDQVNYDDEERRMMDYVREDPMLPSHATLFGSVSADEIKEQNGALNEDIKATIEGDSAFQSRQDPKAQDESSANDMYASYHFDSHDVEYTGSTINAHDEKGESISHSITSVLPGAQNFFSTIKGKFDDVMNTMHRKNNKNSSDEYFSNNANELSPDSSSLAMNDPTIINKSEKILNRGEDDDEKFHQETTVISAMTTDSTPVVAGIVSDISISEIAEQNAQSSSADERFHDTESPIGIYFDANENKKILEDNDFEIIH</sequence>
<proteinExistence type="predicted"/>
<dbReference type="AlphaFoldDB" id="A0A0N4UDU4"/>
<gene>
    <name evidence="1" type="ORF">DME_LOCUS9260</name>
</gene>
<dbReference type="Proteomes" id="UP000274756">
    <property type="component" value="Unassembled WGS sequence"/>
</dbReference>
<evidence type="ECO:0000313" key="1">
    <source>
        <dbReference type="EMBL" id="VDN59287.1"/>
    </source>
</evidence>
<evidence type="ECO:0000313" key="3">
    <source>
        <dbReference type="Proteomes" id="UP000274756"/>
    </source>
</evidence>
<keyword evidence="3" id="KW-1185">Reference proteome</keyword>
<name>A0A0N4UDU4_DRAME</name>
<dbReference type="OrthoDB" id="5826360at2759"/>
<protein>
    <submittedName>
        <fullName evidence="4">Titin-like</fullName>
    </submittedName>
</protein>
<evidence type="ECO:0000313" key="4">
    <source>
        <dbReference type="WBParaSite" id="DME_0000551901-mRNA-1"/>
    </source>
</evidence>
<reference evidence="1 3" key="2">
    <citation type="submission" date="2018-11" db="EMBL/GenBank/DDBJ databases">
        <authorList>
            <consortium name="Pathogen Informatics"/>
        </authorList>
    </citation>
    <scope>NUCLEOTIDE SEQUENCE [LARGE SCALE GENOMIC DNA]</scope>
</reference>
<reference evidence="4" key="1">
    <citation type="submission" date="2017-02" db="UniProtKB">
        <authorList>
            <consortium name="WormBaseParasite"/>
        </authorList>
    </citation>
    <scope>IDENTIFICATION</scope>
</reference>
<accession>A0A0N4UDU4</accession>